<dbReference type="GO" id="GO:0015889">
    <property type="term" value="P:cobalamin transport"/>
    <property type="evidence" value="ECO:0007669"/>
    <property type="project" value="TreeGrafter"/>
</dbReference>
<dbReference type="Gene3D" id="2.170.130.30">
    <property type="match status" value="3"/>
</dbReference>
<evidence type="ECO:0000313" key="3">
    <source>
        <dbReference type="Proteomes" id="UP000694395"/>
    </source>
</evidence>
<protein>
    <recommendedName>
        <fullName evidence="1">Transcobalamin-like C-terminal domain-containing protein</fullName>
    </recommendedName>
</protein>
<reference evidence="2" key="1">
    <citation type="submission" date="2020-07" db="EMBL/GenBank/DDBJ databases">
        <title>A long reads based de novo assembly of the rainbow trout Arlee double haploid line genome.</title>
        <authorList>
            <person name="Gao G."/>
            <person name="Palti Y."/>
        </authorList>
    </citation>
    <scope>NUCLEOTIDE SEQUENCE [LARGE SCALE GENOMIC DNA]</scope>
</reference>
<proteinExistence type="predicted"/>
<reference evidence="2" key="3">
    <citation type="submission" date="2025-09" db="UniProtKB">
        <authorList>
            <consortium name="Ensembl"/>
        </authorList>
    </citation>
    <scope>IDENTIFICATION</scope>
</reference>
<dbReference type="PANTHER" id="PTHR10559:SF18">
    <property type="entry name" value="TRANSCOBALAMIN II"/>
    <property type="match status" value="1"/>
</dbReference>
<evidence type="ECO:0000313" key="2">
    <source>
        <dbReference type="Ensembl" id="ENSOMYP00000088376.2"/>
    </source>
</evidence>
<organism evidence="2 3">
    <name type="scientific">Oncorhynchus mykiss</name>
    <name type="common">Rainbow trout</name>
    <name type="synonym">Salmo gairdneri</name>
    <dbReference type="NCBI Taxonomy" id="8022"/>
    <lineage>
        <taxon>Eukaryota</taxon>
        <taxon>Metazoa</taxon>
        <taxon>Chordata</taxon>
        <taxon>Craniata</taxon>
        <taxon>Vertebrata</taxon>
        <taxon>Euteleostomi</taxon>
        <taxon>Actinopterygii</taxon>
        <taxon>Neopterygii</taxon>
        <taxon>Teleostei</taxon>
        <taxon>Protacanthopterygii</taxon>
        <taxon>Salmoniformes</taxon>
        <taxon>Salmonidae</taxon>
        <taxon>Salmoninae</taxon>
        <taxon>Oncorhynchus</taxon>
    </lineage>
</organism>
<dbReference type="PANTHER" id="PTHR10559">
    <property type="entry name" value="TRANSCOBALAMIN-1/GASTRIC INTRINSIC FACTOR"/>
    <property type="match status" value="1"/>
</dbReference>
<feature type="domain" description="Transcobalamin-like C-terminal" evidence="1">
    <location>
        <begin position="149"/>
        <end position="210"/>
    </location>
</feature>
<name>A0A8C7TZS4_ONCMY</name>
<reference evidence="2" key="2">
    <citation type="submission" date="2025-08" db="UniProtKB">
        <authorList>
            <consortium name="Ensembl"/>
        </authorList>
    </citation>
    <scope>IDENTIFICATION</scope>
</reference>
<dbReference type="GO" id="GO:0031419">
    <property type="term" value="F:cobalamin binding"/>
    <property type="evidence" value="ECO:0007669"/>
    <property type="project" value="TreeGrafter"/>
</dbReference>
<keyword evidence="3" id="KW-1185">Reference proteome</keyword>
<dbReference type="Pfam" id="PF14478">
    <property type="entry name" value="DUF4430"/>
    <property type="match status" value="2"/>
</dbReference>
<dbReference type="InterPro" id="IPR027954">
    <property type="entry name" value="Transcobalamin-like_C"/>
</dbReference>
<accession>A0A8C7TZS4</accession>
<dbReference type="GeneTree" id="ENSGT01060000249418"/>
<dbReference type="Proteomes" id="UP000694395">
    <property type="component" value="Chromosome 24"/>
</dbReference>
<dbReference type="InterPro" id="IPR051588">
    <property type="entry name" value="Cobalamin_Transport"/>
</dbReference>
<dbReference type="AlphaFoldDB" id="A0A8C7TZS4"/>
<dbReference type="Ensembl" id="ENSOMYT00000096247.2">
    <property type="protein sequence ID" value="ENSOMYP00000088376.2"/>
    <property type="gene ID" value="ENSOMYG00000040842.2"/>
</dbReference>
<evidence type="ECO:0000259" key="1">
    <source>
        <dbReference type="Pfam" id="PF14478"/>
    </source>
</evidence>
<feature type="domain" description="Transcobalamin-like C-terminal" evidence="1">
    <location>
        <begin position="15"/>
        <end position="76"/>
    </location>
</feature>
<dbReference type="GO" id="GO:0005615">
    <property type="term" value="C:extracellular space"/>
    <property type="evidence" value="ECO:0007669"/>
    <property type="project" value="TreeGrafter"/>
</dbReference>
<sequence length="328" mass="35489">MRRLQETTAGFNFTYTEDRNYGPFLVSVNGVAGNNTENTFWELLVQTGGNGTTIRPDVGIGCYIPEPNDRIILRFTVFVSGSHSVSGNSSNPGNLTAGNTSRLDSIELVVVNNISNTTNKTYSTDIAFRGVLIGAMRRLQTNSGFNFTYTEDPNYGPFLVSVNGVAGNNTEKTFWELLVQTGGNGTIIRPDVGIGCYIPEPNDRIILRFTVFVSGSHSVSGNSSNPGNLTAGNTSRLDSIELVVVNNISNTTNKTYSTDIAFRGVLIGAMRRLQTNSGFNFTYTEDPNYGPFLVSVNGVAGNNTEKTFWELLVQTGGNGTIIRPDVGE</sequence>